<evidence type="ECO:0000256" key="7">
    <source>
        <dbReference type="PROSITE-ProRule" id="PRU00169"/>
    </source>
</evidence>
<dbReference type="Pfam" id="PF12833">
    <property type="entry name" value="HTH_18"/>
    <property type="match status" value="1"/>
</dbReference>
<dbReference type="InterPro" id="IPR003594">
    <property type="entry name" value="HATPase_dom"/>
</dbReference>
<dbReference type="Pfam" id="PF00072">
    <property type="entry name" value="Response_reg"/>
    <property type="match status" value="1"/>
</dbReference>
<comment type="catalytic activity">
    <reaction evidence="1">
        <text>ATP + protein L-histidine = ADP + protein N-phospho-L-histidine.</text>
        <dbReference type="EC" id="2.7.13.3"/>
    </reaction>
</comment>
<dbReference type="PROSITE" id="PS00041">
    <property type="entry name" value="HTH_ARAC_FAMILY_1"/>
    <property type="match status" value="1"/>
</dbReference>
<dbReference type="SMART" id="SM00448">
    <property type="entry name" value="REC"/>
    <property type="match status" value="1"/>
</dbReference>
<dbReference type="PROSITE" id="PS50109">
    <property type="entry name" value="HIS_KIN"/>
    <property type="match status" value="1"/>
</dbReference>
<dbReference type="SUPFAM" id="SSF52172">
    <property type="entry name" value="CheY-like"/>
    <property type="match status" value="1"/>
</dbReference>
<dbReference type="SMART" id="SM00342">
    <property type="entry name" value="HTH_ARAC"/>
    <property type="match status" value="1"/>
</dbReference>
<dbReference type="InterPro" id="IPR015943">
    <property type="entry name" value="WD40/YVTN_repeat-like_dom_sf"/>
</dbReference>
<dbReference type="SUPFAM" id="SSF69322">
    <property type="entry name" value="Tricorn protease domain 2"/>
    <property type="match status" value="1"/>
</dbReference>
<dbReference type="Gene3D" id="1.10.287.130">
    <property type="match status" value="1"/>
</dbReference>
<feature type="domain" description="HTH araC/xylS-type" evidence="9">
    <location>
        <begin position="1181"/>
        <end position="1280"/>
    </location>
</feature>
<keyword evidence="3 7" id="KW-0597">Phosphoprotein</keyword>
<dbReference type="InterPro" id="IPR018062">
    <property type="entry name" value="HTH_AraC-typ_CS"/>
</dbReference>
<keyword evidence="13" id="KW-1185">Reference proteome</keyword>
<evidence type="ECO:0000256" key="5">
    <source>
        <dbReference type="ARBA" id="ARBA00023125"/>
    </source>
</evidence>
<dbReference type="InterPro" id="IPR011123">
    <property type="entry name" value="Y_Y_Y"/>
</dbReference>
<evidence type="ECO:0000256" key="6">
    <source>
        <dbReference type="ARBA" id="ARBA00023163"/>
    </source>
</evidence>
<dbReference type="InterPro" id="IPR004358">
    <property type="entry name" value="Sig_transdc_His_kin-like_C"/>
</dbReference>
<evidence type="ECO:0000259" key="10">
    <source>
        <dbReference type="PROSITE" id="PS50109"/>
    </source>
</evidence>
<dbReference type="Gene3D" id="3.40.50.2300">
    <property type="match status" value="1"/>
</dbReference>
<dbReference type="EMBL" id="JAERMS010000003">
    <property type="protein sequence ID" value="MBO1362551.1"/>
    <property type="molecule type" value="Genomic_DNA"/>
</dbReference>
<evidence type="ECO:0000256" key="4">
    <source>
        <dbReference type="ARBA" id="ARBA00023015"/>
    </source>
</evidence>
<dbReference type="SUPFAM" id="SSF47384">
    <property type="entry name" value="Homodimeric domain of signal transducing histidine kinase"/>
    <property type="match status" value="1"/>
</dbReference>
<evidence type="ECO:0000259" key="11">
    <source>
        <dbReference type="PROSITE" id="PS50110"/>
    </source>
</evidence>
<feature type="domain" description="Histidine kinase" evidence="10">
    <location>
        <begin position="786"/>
        <end position="1001"/>
    </location>
</feature>
<dbReference type="SMART" id="SM00388">
    <property type="entry name" value="HisKA"/>
    <property type="match status" value="1"/>
</dbReference>
<dbReference type="PANTHER" id="PTHR43547:SF2">
    <property type="entry name" value="HYBRID SIGNAL TRANSDUCTION HISTIDINE KINASE C"/>
    <property type="match status" value="1"/>
</dbReference>
<dbReference type="EC" id="2.7.13.3" evidence="2"/>
<dbReference type="Pfam" id="PF07494">
    <property type="entry name" value="Reg_prop"/>
    <property type="match status" value="1"/>
</dbReference>
<dbReference type="Pfam" id="PF02518">
    <property type="entry name" value="HATPase_c"/>
    <property type="match status" value="1"/>
</dbReference>
<feature type="domain" description="Response regulatory" evidence="11">
    <location>
        <begin position="1032"/>
        <end position="1148"/>
    </location>
</feature>
<reference evidence="12 13" key="1">
    <citation type="submission" date="2021-01" db="EMBL/GenBank/DDBJ databases">
        <title>Prevotella A2931 sp. nov.</title>
        <authorList>
            <person name="Buhl M."/>
            <person name="Oberhettinger P."/>
        </authorList>
    </citation>
    <scope>NUCLEOTIDE SEQUENCE [LARGE SCALE GENOMIC DNA]</scope>
    <source>
        <strain evidence="12 13">A2931</strain>
    </source>
</reference>
<dbReference type="InterPro" id="IPR036890">
    <property type="entry name" value="HATPase_C_sf"/>
</dbReference>
<dbReference type="Proteomes" id="UP000664265">
    <property type="component" value="Unassembled WGS sequence"/>
</dbReference>
<dbReference type="InterPro" id="IPR009057">
    <property type="entry name" value="Homeodomain-like_sf"/>
</dbReference>
<evidence type="ECO:0000256" key="3">
    <source>
        <dbReference type="ARBA" id="ARBA00022553"/>
    </source>
</evidence>
<evidence type="ECO:0000256" key="1">
    <source>
        <dbReference type="ARBA" id="ARBA00000085"/>
    </source>
</evidence>
<dbReference type="SUPFAM" id="SSF46689">
    <property type="entry name" value="Homeodomain-like"/>
    <property type="match status" value="1"/>
</dbReference>
<dbReference type="SMART" id="SM00387">
    <property type="entry name" value="HATPase_c"/>
    <property type="match status" value="1"/>
</dbReference>
<accession>A0ABS3M389</accession>
<dbReference type="PRINTS" id="PR00344">
    <property type="entry name" value="BCTRLSENSOR"/>
</dbReference>
<feature type="transmembrane region" description="Helical" evidence="8">
    <location>
        <begin position="737"/>
        <end position="758"/>
    </location>
</feature>
<dbReference type="InterPro" id="IPR036097">
    <property type="entry name" value="HisK_dim/P_sf"/>
</dbReference>
<feature type="modified residue" description="4-aspartylphosphate" evidence="7">
    <location>
        <position position="1081"/>
    </location>
</feature>
<dbReference type="Gene3D" id="3.30.565.10">
    <property type="entry name" value="Histidine kinase-like ATPase, C-terminal domain"/>
    <property type="match status" value="1"/>
</dbReference>
<evidence type="ECO:0000259" key="9">
    <source>
        <dbReference type="PROSITE" id="PS01124"/>
    </source>
</evidence>
<keyword evidence="8" id="KW-0472">Membrane</keyword>
<organism evidence="12 13">
    <name type="scientific">Prevotella illustrans</name>
    <dbReference type="NCBI Taxonomy" id="2800387"/>
    <lineage>
        <taxon>Bacteria</taxon>
        <taxon>Pseudomonadati</taxon>
        <taxon>Bacteroidota</taxon>
        <taxon>Bacteroidia</taxon>
        <taxon>Bacteroidales</taxon>
        <taxon>Prevotellaceae</taxon>
        <taxon>Prevotella</taxon>
    </lineage>
</organism>
<evidence type="ECO:0000256" key="2">
    <source>
        <dbReference type="ARBA" id="ARBA00012438"/>
    </source>
</evidence>
<dbReference type="Gene3D" id="2.60.40.10">
    <property type="entry name" value="Immunoglobulins"/>
    <property type="match status" value="1"/>
</dbReference>
<sequence length="1284" mass="146062">MRAEAVEYYFKRISIEHGLSHATVNTILRDYHGALWVGTKQGLNRVDRGSIRKYFYPSVDNKSSRAGNIIQLFEGSDHTLWVLTDHGLYSYVPGRDTFVARIERPIHAAENVRGGVLFGGYSAIYRYDSKTQKIIRLPLRKVNMPAEGDYLITFLQLLDQQNVLVGTESNGIYVYSLRDHVLRPLIVKGEMVLNALYWDRERQEIFLSLYQQGLFCYDRSGRLLRHYDTANSALTNNIVLSIKKHRKQLWLGTDGGGISVLNLQTGALRSFRHIPGASHSLPINSIKTLYEDHYGNLWAGTVRDGLFQFKKTYIQTYTDGTLGSNNGLSERVVISLFKSVDGGLWVGTDGGGLNYFNPTTDVFTHHLNTYNDKIVSVTDLSPSALLVSRYGKGLSVYHTKSRTYSPFVIVNGQVDAEECHSGFVPTAYRTSPTTLLILGRNTYSYQTDTHTFEQLRFARGTQPRLSLQMMYTAGGLTLLSKDNCLYRVDSRRCIRLLTALRRDLQITSVCCEKATGKLWIATSGGLYTCTLYHPRKVSRVAVNLFGHISTMQSDDRSRLWINASNMLFSYDTRSGRCMIWDESEGFLPNDILTRDVTPTPSPYIYMGGINGLVKIDKRITDEGQDPITVYLQSVEHNGKLYTAATFPHTILQNFNSLRITINLNENDIFRHVLFRYRIRGERQNSITESYLTDFNIPSLAPGDYTVYVAYMTKNGGWTREKSLVSFRVMPPWYRRTWVVLVSLAMLLCIAALAVWWTIRRNRQRMKWKMALHQQALNEDKIQFLTNISHELRTPLTLIYAPLKRLLSGSAMSVDDAQRAQIESVFRQAGYMKNIINWVLEYDKNTSLGDSLTLAFTDINHLVEEVLADFAQEFKEKRVRTVLQLDSSLRPVEMDRAKIRVVLSNLLMNALKFSREDTDVTIRTFLRDDMLRVQIEDRGAGLKNLDMDRLFTRFYQGRHRKQGSGIGLAYCKELVEKHKGRIGAADNPGGGTIMFFELRYRISPTRGLESQEAAATSVASPLAVRMLDLTAYQVLVVDDNREFLKFLEEELQPLFGRIWKARDGEEALRLLRERQPDIVVSDVMMPAMDGYQLCRNIKEDIEISHIPVILLTAKSDAESQKIGYKLGADAYLSKPFDTELLVSVVETQLRRKELLRQKYQQDPLALSPQAATGSNADERFMIKLNATVKEGYADASFDIARITDALAMSRASLYNKMKQLTGMGVNEYVNKYRVTMACALLEKTDKPIADIAFETGFTSQRYFSTVFKAATGQTPTSYRTRAHES</sequence>
<dbReference type="PROSITE" id="PS50110">
    <property type="entry name" value="RESPONSE_REGULATORY"/>
    <property type="match status" value="1"/>
</dbReference>
<keyword evidence="6" id="KW-0804">Transcription</keyword>
<dbReference type="CDD" id="cd00082">
    <property type="entry name" value="HisKA"/>
    <property type="match status" value="1"/>
</dbReference>
<keyword evidence="8" id="KW-0812">Transmembrane</keyword>
<name>A0ABS3M389_9BACT</name>
<dbReference type="PROSITE" id="PS01124">
    <property type="entry name" value="HTH_ARAC_FAMILY_2"/>
    <property type="match status" value="1"/>
</dbReference>
<keyword evidence="4" id="KW-0805">Transcription regulation</keyword>
<gene>
    <name evidence="12" type="ORF">JHU38_01930</name>
</gene>
<dbReference type="PANTHER" id="PTHR43547">
    <property type="entry name" value="TWO-COMPONENT HISTIDINE KINASE"/>
    <property type="match status" value="1"/>
</dbReference>
<protein>
    <recommendedName>
        <fullName evidence="2">histidine kinase</fullName>
        <ecNumber evidence="2">2.7.13.3</ecNumber>
    </recommendedName>
</protein>
<dbReference type="Gene3D" id="2.130.10.10">
    <property type="entry name" value="YVTN repeat-like/Quinoprotein amine dehydrogenase"/>
    <property type="match status" value="2"/>
</dbReference>
<proteinExistence type="predicted"/>
<keyword evidence="8" id="KW-1133">Transmembrane helix</keyword>
<dbReference type="Pfam" id="PF07495">
    <property type="entry name" value="Y_Y_Y"/>
    <property type="match status" value="1"/>
</dbReference>
<dbReference type="SUPFAM" id="SSF63829">
    <property type="entry name" value="Calcium-dependent phosphotriesterase"/>
    <property type="match status" value="1"/>
</dbReference>
<dbReference type="Gene3D" id="1.10.10.60">
    <property type="entry name" value="Homeodomain-like"/>
    <property type="match status" value="1"/>
</dbReference>
<comment type="caution">
    <text evidence="12">The sequence shown here is derived from an EMBL/GenBank/DDBJ whole genome shotgun (WGS) entry which is preliminary data.</text>
</comment>
<dbReference type="InterPro" id="IPR011006">
    <property type="entry name" value="CheY-like_superfamily"/>
</dbReference>
<dbReference type="InterPro" id="IPR013783">
    <property type="entry name" value="Ig-like_fold"/>
</dbReference>
<dbReference type="InterPro" id="IPR018060">
    <property type="entry name" value="HTH_AraC"/>
</dbReference>
<dbReference type="Pfam" id="PF00512">
    <property type="entry name" value="HisKA"/>
    <property type="match status" value="1"/>
</dbReference>
<keyword evidence="5" id="KW-0238">DNA-binding</keyword>
<evidence type="ECO:0000313" key="12">
    <source>
        <dbReference type="EMBL" id="MBO1362551.1"/>
    </source>
</evidence>
<dbReference type="InterPro" id="IPR003661">
    <property type="entry name" value="HisK_dim/P_dom"/>
</dbReference>
<evidence type="ECO:0000313" key="13">
    <source>
        <dbReference type="Proteomes" id="UP000664265"/>
    </source>
</evidence>
<evidence type="ECO:0000256" key="8">
    <source>
        <dbReference type="SAM" id="Phobius"/>
    </source>
</evidence>
<dbReference type="InterPro" id="IPR011110">
    <property type="entry name" value="Reg_prop"/>
</dbReference>
<dbReference type="InterPro" id="IPR001789">
    <property type="entry name" value="Sig_transdc_resp-reg_receiver"/>
</dbReference>
<dbReference type="InterPro" id="IPR005467">
    <property type="entry name" value="His_kinase_dom"/>
</dbReference>
<dbReference type="SUPFAM" id="SSF55874">
    <property type="entry name" value="ATPase domain of HSP90 chaperone/DNA topoisomerase II/histidine kinase"/>
    <property type="match status" value="1"/>
</dbReference>